<accession>A0A4T2C5C4</accession>
<dbReference type="Gene3D" id="1.25.40.10">
    <property type="entry name" value="Tetratricopeptide repeat domain"/>
    <property type="match status" value="1"/>
</dbReference>
<dbReference type="RefSeq" id="WP_136641459.1">
    <property type="nucleotide sequence ID" value="NZ_QYRT01000008.1"/>
</dbReference>
<dbReference type="InterPro" id="IPR051677">
    <property type="entry name" value="AfsR-DnrI-RedD_regulator"/>
</dbReference>
<dbReference type="PANTHER" id="PTHR35807">
    <property type="entry name" value="TRANSCRIPTIONAL REGULATOR REDD-RELATED"/>
    <property type="match status" value="1"/>
</dbReference>
<proteinExistence type="predicted"/>
<evidence type="ECO:0000313" key="3">
    <source>
        <dbReference type="Proteomes" id="UP000306192"/>
    </source>
</evidence>
<dbReference type="InterPro" id="IPR005158">
    <property type="entry name" value="BTAD"/>
</dbReference>
<dbReference type="AlphaFoldDB" id="A0A4T2C5C4"/>
<organism evidence="2 3">
    <name type="scientific">Subtercola vilae</name>
    <dbReference type="NCBI Taxonomy" id="2056433"/>
    <lineage>
        <taxon>Bacteria</taxon>
        <taxon>Bacillati</taxon>
        <taxon>Actinomycetota</taxon>
        <taxon>Actinomycetes</taxon>
        <taxon>Micrococcales</taxon>
        <taxon>Microbacteriaceae</taxon>
        <taxon>Subtercola</taxon>
    </lineage>
</organism>
<sequence length="236" mass="25241">MTLNISVLGGFALVDDLGGPYAAASVSSRRLLAFLALRPRENLRIAVAGAMWPDVTEHKAALSLRATLARMDARSRELVTVASTSLGLAANVEVDLRSSHALALRLLPREVLPNVADINPAAVAALSVELLPDWYDDWVLAAAEDWRGLRMNGLEAQTRLLVAAGRLPEAGVAARAAISVEPLRESAQAALIRVHIAEGNQSEALRVFDRYSVLLNGSLGLAPTTQLSTLVRDITR</sequence>
<dbReference type="SMART" id="SM01043">
    <property type="entry name" value="BTAD"/>
    <property type="match status" value="1"/>
</dbReference>
<dbReference type="Proteomes" id="UP000306192">
    <property type="component" value="Unassembled WGS sequence"/>
</dbReference>
<comment type="caution">
    <text evidence="2">The sequence shown here is derived from an EMBL/GenBank/DDBJ whole genome shotgun (WGS) entry which is preliminary data.</text>
</comment>
<evidence type="ECO:0000313" key="2">
    <source>
        <dbReference type="EMBL" id="TIH38722.1"/>
    </source>
</evidence>
<dbReference type="SUPFAM" id="SSF48452">
    <property type="entry name" value="TPR-like"/>
    <property type="match status" value="1"/>
</dbReference>
<gene>
    <name evidence="2" type="ORF">D4765_06420</name>
</gene>
<dbReference type="EMBL" id="QYRT01000008">
    <property type="protein sequence ID" value="TIH38722.1"/>
    <property type="molecule type" value="Genomic_DNA"/>
</dbReference>
<evidence type="ECO:0000259" key="1">
    <source>
        <dbReference type="SMART" id="SM01043"/>
    </source>
</evidence>
<reference evidence="2 3" key="1">
    <citation type="journal article" date="2019" name="Microorganisms">
        <title>Systematic Affiliation and Genome Analysis of Subtercola vilae DB165(T) with Particular Emphasis on Cold Adaptation of an Isolate from a High-Altitude Cold Volcano Lake.</title>
        <authorList>
            <person name="Villalobos A.S."/>
            <person name="Wiese J."/>
            <person name="Imhoff J.F."/>
            <person name="Dorador C."/>
            <person name="Keller A."/>
            <person name="Hentschel U."/>
        </authorList>
    </citation>
    <scope>NUCLEOTIDE SEQUENCE [LARGE SCALE GENOMIC DNA]</scope>
    <source>
        <strain evidence="2 3">DB165</strain>
    </source>
</reference>
<feature type="domain" description="Bacterial transcriptional activator" evidence="1">
    <location>
        <begin position="94"/>
        <end position="235"/>
    </location>
</feature>
<dbReference type="InterPro" id="IPR011990">
    <property type="entry name" value="TPR-like_helical_dom_sf"/>
</dbReference>
<keyword evidence="3" id="KW-1185">Reference proteome</keyword>
<name>A0A4T2C5C4_9MICO</name>
<protein>
    <submittedName>
        <fullName evidence="2">Transcriptional regulator</fullName>
    </submittedName>
</protein>
<dbReference type="OrthoDB" id="5509004at2"/>
<dbReference type="Pfam" id="PF03704">
    <property type="entry name" value="BTAD"/>
    <property type="match status" value="1"/>
</dbReference>